<dbReference type="Pfam" id="PF00069">
    <property type="entry name" value="Pkinase"/>
    <property type="match status" value="1"/>
</dbReference>
<accession>A0ABQ5RUD0</accession>
<dbReference type="Gene3D" id="3.30.200.20">
    <property type="entry name" value="Phosphorylase Kinase, domain 1"/>
    <property type="match status" value="1"/>
</dbReference>
<organism evidence="4 5">
    <name type="scientific">Volvox africanus</name>
    <dbReference type="NCBI Taxonomy" id="51714"/>
    <lineage>
        <taxon>Eukaryota</taxon>
        <taxon>Viridiplantae</taxon>
        <taxon>Chlorophyta</taxon>
        <taxon>core chlorophytes</taxon>
        <taxon>Chlorophyceae</taxon>
        <taxon>CS clade</taxon>
        <taxon>Chlamydomonadales</taxon>
        <taxon>Volvocaceae</taxon>
        <taxon>Volvox</taxon>
    </lineage>
</organism>
<sequence length="127" mass="13779">VVSPRQPRSSSGSGRRQQDAGSVRGYHMFHCSTSLTTATKESCRVGGGACQEAHEGVEVTTEYGQPFPRKDDEGLIQYRLERKVGEGTYGVVYRATEVSTGQIVAVKEMRPDDSEEGVPSSALREIA</sequence>
<name>A0ABQ5RUD0_9CHLO</name>
<reference evidence="4 5" key="1">
    <citation type="journal article" date="2023" name="IScience">
        <title>Expanded male sex-determining region conserved during the evolution of homothallism in the green alga Volvox.</title>
        <authorList>
            <person name="Yamamoto K."/>
            <person name="Matsuzaki R."/>
            <person name="Mahakham W."/>
            <person name="Heman W."/>
            <person name="Sekimoto H."/>
            <person name="Kawachi M."/>
            <person name="Minakuchi Y."/>
            <person name="Toyoda A."/>
            <person name="Nozaki H."/>
        </authorList>
    </citation>
    <scope>NUCLEOTIDE SEQUENCE [LARGE SCALE GENOMIC DNA]</scope>
    <source>
        <strain evidence="4 5">NIES-4468</strain>
    </source>
</reference>
<feature type="region of interest" description="Disordered" evidence="2">
    <location>
        <begin position="1"/>
        <end position="24"/>
    </location>
</feature>
<evidence type="ECO:0000259" key="3">
    <source>
        <dbReference type="PROSITE" id="PS50011"/>
    </source>
</evidence>
<feature type="non-terminal residue" evidence="4">
    <location>
        <position position="1"/>
    </location>
</feature>
<keyword evidence="1" id="KW-0067">ATP-binding</keyword>
<evidence type="ECO:0000256" key="2">
    <source>
        <dbReference type="SAM" id="MobiDB-lite"/>
    </source>
</evidence>
<dbReference type="Proteomes" id="UP001165090">
    <property type="component" value="Unassembled WGS sequence"/>
</dbReference>
<gene>
    <name evidence="4" type="ORF">VaNZ11_002920</name>
</gene>
<keyword evidence="1" id="KW-0547">Nucleotide-binding</keyword>
<feature type="domain" description="Protein kinase" evidence="3">
    <location>
        <begin position="78"/>
        <end position="127"/>
    </location>
</feature>
<evidence type="ECO:0000313" key="5">
    <source>
        <dbReference type="Proteomes" id="UP001165090"/>
    </source>
</evidence>
<keyword evidence="5" id="KW-1185">Reference proteome</keyword>
<dbReference type="SUPFAM" id="SSF56112">
    <property type="entry name" value="Protein kinase-like (PK-like)"/>
    <property type="match status" value="1"/>
</dbReference>
<dbReference type="InterPro" id="IPR011009">
    <property type="entry name" value="Kinase-like_dom_sf"/>
</dbReference>
<feature type="binding site" evidence="1">
    <location>
        <position position="107"/>
    </location>
    <ligand>
        <name>ATP</name>
        <dbReference type="ChEBI" id="CHEBI:30616"/>
    </ligand>
</feature>
<dbReference type="InterPro" id="IPR017441">
    <property type="entry name" value="Protein_kinase_ATP_BS"/>
</dbReference>
<dbReference type="PROSITE" id="PS50011">
    <property type="entry name" value="PROTEIN_KINASE_DOM"/>
    <property type="match status" value="1"/>
</dbReference>
<protein>
    <recommendedName>
        <fullName evidence="3">Protein kinase domain-containing protein</fullName>
    </recommendedName>
</protein>
<dbReference type="InterPro" id="IPR000719">
    <property type="entry name" value="Prot_kinase_dom"/>
</dbReference>
<evidence type="ECO:0000256" key="1">
    <source>
        <dbReference type="PROSITE-ProRule" id="PRU10141"/>
    </source>
</evidence>
<dbReference type="EMBL" id="BSDZ01000008">
    <property type="protein sequence ID" value="GLI60814.1"/>
    <property type="molecule type" value="Genomic_DNA"/>
</dbReference>
<dbReference type="PROSITE" id="PS00107">
    <property type="entry name" value="PROTEIN_KINASE_ATP"/>
    <property type="match status" value="1"/>
</dbReference>
<feature type="non-terminal residue" evidence="4">
    <location>
        <position position="127"/>
    </location>
</feature>
<feature type="compositionally biased region" description="Low complexity" evidence="2">
    <location>
        <begin position="1"/>
        <end position="15"/>
    </location>
</feature>
<evidence type="ECO:0000313" key="4">
    <source>
        <dbReference type="EMBL" id="GLI60814.1"/>
    </source>
</evidence>
<proteinExistence type="predicted"/>
<comment type="caution">
    <text evidence="4">The sequence shown here is derived from an EMBL/GenBank/DDBJ whole genome shotgun (WGS) entry which is preliminary data.</text>
</comment>